<dbReference type="Proteomes" id="UP000233551">
    <property type="component" value="Unassembled WGS sequence"/>
</dbReference>
<name>A0A2I0IXG8_PUNGR</name>
<feature type="region of interest" description="Disordered" evidence="1">
    <location>
        <begin position="50"/>
        <end position="89"/>
    </location>
</feature>
<dbReference type="EMBL" id="PGOL01002431">
    <property type="protein sequence ID" value="PKI48106.1"/>
    <property type="molecule type" value="Genomic_DNA"/>
</dbReference>
<dbReference type="AlphaFoldDB" id="A0A2I0IXG8"/>
<protein>
    <submittedName>
        <fullName evidence="2">Uncharacterized protein</fullName>
    </submittedName>
</protein>
<proteinExistence type="predicted"/>
<accession>A0A2I0IXG8</accession>
<evidence type="ECO:0000256" key="1">
    <source>
        <dbReference type="SAM" id="MobiDB-lite"/>
    </source>
</evidence>
<evidence type="ECO:0000313" key="2">
    <source>
        <dbReference type="EMBL" id="PKI48106.1"/>
    </source>
</evidence>
<sequence length="103" mass="10850">MKRARQVTKDDSGGAPIRPAPVDVLNMVLEAVDRGSQTGKFFLNHATKHNASSWEVPPRGKLSVGGLGVGRQPTRGPQSGAGIESGPPKAQLWCNASLLSRPP</sequence>
<comment type="caution">
    <text evidence="2">The sequence shown here is derived from an EMBL/GenBank/DDBJ whole genome shotgun (WGS) entry which is preliminary data.</text>
</comment>
<keyword evidence="3" id="KW-1185">Reference proteome</keyword>
<organism evidence="2 3">
    <name type="scientific">Punica granatum</name>
    <name type="common">Pomegranate</name>
    <dbReference type="NCBI Taxonomy" id="22663"/>
    <lineage>
        <taxon>Eukaryota</taxon>
        <taxon>Viridiplantae</taxon>
        <taxon>Streptophyta</taxon>
        <taxon>Embryophyta</taxon>
        <taxon>Tracheophyta</taxon>
        <taxon>Spermatophyta</taxon>
        <taxon>Magnoliopsida</taxon>
        <taxon>eudicotyledons</taxon>
        <taxon>Gunneridae</taxon>
        <taxon>Pentapetalae</taxon>
        <taxon>rosids</taxon>
        <taxon>malvids</taxon>
        <taxon>Myrtales</taxon>
        <taxon>Lythraceae</taxon>
        <taxon>Punica</taxon>
    </lineage>
</organism>
<gene>
    <name evidence="2" type="ORF">CRG98_031468</name>
</gene>
<reference evidence="2 3" key="1">
    <citation type="submission" date="2017-11" db="EMBL/GenBank/DDBJ databases">
        <title>De-novo sequencing of pomegranate (Punica granatum L.) genome.</title>
        <authorList>
            <person name="Akparov Z."/>
            <person name="Amiraslanov A."/>
            <person name="Hajiyeva S."/>
            <person name="Abbasov M."/>
            <person name="Kaur K."/>
            <person name="Hamwieh A."/>
            <person name="Solovyev V."/>
            <person name="Salamov A."/>
            <person name="Braich B."/>
            <person name="Kosarev P."/>
            <person name="Mahmoud A."/>
            <person name="Hajiyev E."/>
            <person name="Babayeva S."/>
            <person name="Izzatullayeva V."/>
            <person name="Mammadov A."/>
            <person name="Mammadov A."/>
            <person name="Sharifova S."/>
            <person name="Ojaghi J."/>
            <person name="Eynullazada K."/>
            <person name="Bayramov B."/>
            <person name="Abdulazimova A."/>
            <person name="Shahmuradov I."/>
        </authorList>
    </citation>
    <scope>NUCLEOTIDE SEQUENCE [LARGE SCALE GENOMIC DNA]</scope>
    <source>
        <strain evidence="3">cv. AG2017</strain>
        <tissue evidence="2">Leaf</tissue>
    </source>
</reference>
<evidence type="ECO:0000313" key="3">
    <source>
        <dbReference type="Proteomes" id="UP000233551"/>
    </source>
</evidence>